<dbReference type="PANTHER" id="PTHR14187">
    <property type="entry name" value="ALPHA KINASE/ELONGATION FACTOR 2 KINASE"/>
    <property type="match status" value="1"/>
</dbReference>
<evidence type="ECO:0008006" key="3">
    <source>
        <dbReference type="Google" id="ProtNLM"/>
    </source>
</evidence>
<dbReference type="AlphaFoldDB" id="A0A2V1DB54"/>
<gene>
    <name evidence="1" type="ORF">DM02DRAFT_571322</name>
</gene>
<proteinExistence type="predicted"/>
<dbReference type="Gene3D" id="3.90.640.10">
    <property type="entry name" value="Actin, Chain A, domain 4"/>
    <property type="match status" value="1"/>
</dbReference>
<dbReference type="InterPro" id="IPR043129">
    <property type="entry name" value="ATPase_NBD"/>
</dbReference>
<dbReference type="Gene3D" id="3.30.420.40">
    <property type="match status" value="2"/>
</dbReference>
<protein>
    <recommendedName>
        <fullName evidence="3">Actin-like ATPase domain-containing protein</fullName>
    </recommendedName>
</protein>
<evidence type="ECO:0000313" key="1">
    <source>
        <dbReference type="EMBL" id="PVH95356.1"/>
    </source>
</evidence>
<keyword evidence="2" id="KW-1185">Reference proteome</keyword>
<dbReference type="STRING" id="97972.A0A2V1DB54"/>
<organism evidence="1 2">
    <name type="scientific">Periconia macrospinosa</name>
    <dbReference type="NCBI Taxonomy" id="97972"/>
    <lineage>
        <taxon>Eukaryota</taxon>
        <taxon>Fungi</taxon>
        <taxon>Dikarya</taxon>
        <taxon>Ascomycota</taxon>
        <taxon>Pezizomycotina</taxon>
        <taxon>Dothideomycetes</taxon>
        <taxon>Pleosporomycetidae</taxon>
        <taxon>Pleosporales</taxon>
        <taxon>Massarineae</taxon>
        <taxon>Periconiaceae</taxon>
        <taxon>Periconia</taxon>
    </lineage>
</organism>
<accession>A0A2V1DB54</accession>
<reference evidence="1 2" key="1">
    <citation type="journal article" date="2018" name="Sci. Rep.">
        <title>Comparative genomics provides insights into the lifestyle and reveals functional heterogeneity of dark septate endophytic fungi.</title>
        <authorList>
            <person name="Knapp D.G."/>
            <person name="Nemeth J.B."/>
            <person name="Barry K."/>
            <person name="Hainaut M."/>
            <person name="Henrissat B."/>
            <person name="Johnson J."/>
            <person name="Kuo A."/>
            <person name="Lim J.H.P."/>
            <person name="Lipzen A."/>
            <person name="Nolan M."/>
            <person name="Ohm R.A."/>
            <person name="Tamas L."/>
            <person name="Grigoriev I.V."/>
            <person name="Spatafora J.W."/>
            <person name="Nagy L.G."/>
            <person name="Kovacs G.M."/>
        </authorList>
    </citation>
    <scope>NUCLEOTIDE SEQUENCE [LARGE SCALE GENOMIC DNA]</scope>
    <source>
        <strain evidence="1 2">DSE2036</strain>
    </source>
</reference>
<dbReference type="OrthoDB" id="2963168at2759"/>
<evidence type="ECO:0000313" key="2">
    <source>
        <dbReference type="Proteomes" id="UP000244855"/>
    </source>
</evidence>
<dbReference type="EMBL" id="KZ805499">
    <property type="protein sequence ID" value="PVH95356.1"/>
    <property type="molecule type" value="Genomic_DNA"/>
</dbReference>
<name>A0A2V1DB54_9PLEO</name>
<dbReference type="SUPFAM" id="SSF53067">
    <property type="entry name" value="Actin-like ATPase domain"/>
    <property type="match status" value="2"/>
</dbReference>
<dbReference type="CDD" id="cd10170">
    <property type="entry name" value="ASKHA_NBD_HSP70"/>
    <property type="match status" value="1"/>
</dbReference>
<sequence>MTRGSSFPSGSGEDGQLSRMRIVVAVDFGTTFSSVAYANILEPRRQKLIVSWGDGGEMTQDKVPTVLRYDNDGTSGAYDWGFRAQEFVIQGKKIHEWFKLGLCNDFEERRARESELIRKYKSQTALPPVKGKECENLVVNYLSGIKGAVDRYFNSTFDETIARCPRNYIITVPALWDHAEQDKTRRCAERADMGKGSNLQIISEPEAACIYAVQESITAKVGDTYVICDAGGGTVDLASYTILSMEKGQTTHCKLAGAAPGSGGLCGSNFLNRIFEAYIEQKLRNYHHWKPAYMQDASKAFEEKIKPNFTGEKEGNENIRIQGLKASGRHGVGDNYLFLTTAELREHVFDEVILKIRNLVRDQIKNTKRDVTAVLLAGGFGQNPYLKKQLENIDIVVRKKTKVIVIENSDTAIARGALIAGLAGMGRTLKSEVEHDDTFDIDDIDRTEVVSRLAGRHYGTVANFPFEEGKDPEERRLQRDNGDKIQKMQWFAKRGDEIPESQPISFHFAKVAKVKAEVPAHEACAAVVHIYCCEKGSPPVYKDDSRVWEIAKLEIDLEGMDIPTRWIKGRKFYEAKFDVEMTLYSASLSFCAVYTHGREVKRFEAKNIRFL</sequence>
<dbReference type="Proteomes" id="UP000244855">
    <property type="component" value="Unassembled WGS sequence"/>
</dbReference>
<dbReference type="PANTHER" id="PTHR14187:SF5">
    <property type="entry name" value="HEAT SHOCK 70 KDA PROTEIN 12A"/>
    <property type="match status" value="1"/>
</dbReference>
<dbReference type="PRINTS" id="PR00301">
    <property type="entry name" value="HEATSHOCK70"/>
</dbReference>